<keyword evidence="1" id="KW-1133">Transmembrane helix</keyword>
<name>A0ABT9WEY3_9BACL</name>
<gene>
    <name evidence="2" type="ORF">J2T19_003283</name>
</gene>
<dbReference type="Proteomes" id="UP001233836">
    <property type="component" value="Unassembled WGS sequence"/>
</dbReference>
<proteinExistence type="predicted"/>
<evidence type="ECO:0000313" key="3">
    <source>
        <dbReference type="Proteomes" id="UP001233836"/>
    </source>
</evidence>
<sequence>MKSHKILLLFGCLALVIVLIFSYSFYKERSMYEDYLTSNVVQDIIEMKSAINNNEIIFDSILTSGKITNQIIQNGEQAEQVTNNLTEMMQILDKYNLMNQSFNKNTNILTKPAKPLIVSLDQSTILPSTLLRMRMTFERLDYTSYPLTPESKARIKEYQQLNSRWLKIVGDIESTEITVKEWPQFLSDIENETQVYFQEQDINFKEDEFWKDSLNPRYTWE</sequence>
<dbReference type="EMBL" id="JAUSTI010000008">
    <property type="protein sequence ID" value="MDQ0171821.1"/>
    <property type="molecule type" value="Genomic_DNA"/>
</dbReference>
<dbReference type="RefSeq" id="WP_307217475.1">
    <property type="nucleotide sequence ID" value="NZ_JAUSTI010000008.1"/>
</dbReference>
<evidence type="ECO:0000256" key="1">
    <source>
        <dbReference type="SAM" id="Phobius"/>
    </source>
</evidence>
<keyword evidence="3" id="KW-1185">Reference proteome</keyword>
<evidence type="ECO:0000313" key="2">
    <source>
        <dbReference type="EMBL" id="MDQ0171821.1"/>
    </source>
</evidence>
<feature type="transmembrane region" description="Helical" evidence="1">
    <location>
        <begin position="6"/>
        <end position="26"/>
    </location>
</feature>
<accession>A0ABT9WEY3</accession>
<keyword evidence="1" id="KW-0472">Membrane</keyword>
<organism evidence="2 3">
    <name type="scientific">Paenibacillus tundrae</name>
    <dbReference type="NCBI Taxonomy" id="528187"/>
    <lineage>
        <taxon>Bacteria</taxon>
        <taxon>Bacillati</taxon>
        <taxon>Bacillota</taxon>
        <taxon>Bacilli</taxon>
        <taxon>Bacillales</taxon>
        <taxon>Paenibacillaceae</taxon>
        <taxon>Paenibacillus</taxon>
    </lineage>
</organism>
<reference evidence="2 3" key="1">
    <citation type="submission" date="2023-07" db="EMBL/GenBank/DDBJ databases">
        <title>Sorghum-associated microbial communities from plants grown in Nebraska, USA.</title>
        <authorList>
            <person name="Schachtman D."/>
        </authorList>
    </citation>
    <scope>NUCLEOTIDE SEQUENCE [LARGE SCALE GENOMIC DNA]</scope>
    <source>
        <strain evidence="2 3">DS1314</strain>
    </source>
</reference>
<keyword evidence="1" id="KW-0812">Transmembrane</keyword>
<comment type="caution">
    <text evidence="2">The sequence shown here is derived from an EMBL/GenBank/DDBJ whole genome shotgun (WGS) entry which is preliminary data.</text>
</comment>
<protein>
    <submittedName>
        <fullName evidence="2">Uncharacterized protein</fullName>
    </submittedName>
</protein>